<dbReference type="SUPFAM" id="SSF52777">
    <property type="entry name" value="CoA-dependent acyltransferases"/>
    <property type="match status" value="1"/>
</dbReference>
<dbReference type="AlphaFoldDB" id="F3FWX6"/>
<sequence>SAASLVHLAWGQVLANVSSKCDVVFGTVLMGRMQSGEGADRAMGMFINTLPLRVDVGAITVVEGLKTTHERLTALLGHE</sequence>
<proteinExistence type="predicted"/>
<evidence type="ECO:0000313" key="2">
    <source>
        <dbReference type="EMBL" id="EGH34718.1"/>
    </source>
</evidence>
<feature type="domain" description="Condensation" evidence="1">
    <location>
        <begin position="4"/>
        <end position="75"/>
    </location>
</feature>
<dbReference type="EMBL" id="AEAH01002817">
    <property type="protein sequence ID" value="EGH34718.1"/>
    <property type="molecule type" value="Genomic_DNA"/>
</dbReference>
<dbReference type="GO" id="GO:0003824">
    <property type="term" value="F:catalytic activity"/>
    <property type="evidence" value="ECO:0007669"/>
    <property type="project" value="InterPro"/>
</dbReference>
<dbReference type="PANTHER" id="PTHR45527:SF1">
    <property type="entry name" value="FATTY ACID SYNTHASE"/>
    <property type="match status" value="1"/>
</dbReference>
<comment type="caution">
    <text evidence="2">The sequence shown here is derived from an EMBL/GenBank/DDBJ whole genome shotgun (WGS) entry which is preliminary data.</text>
</comment>
<accession>F3FWX6</accession>
<dbReference type="GO" id="GO:0031177">
    <property type="term" value="F:phosphopantetheine binding"/>
    <property type="evidence" value="ECO:0007669"/>
    <property type="project" value="TreeGrafter"/>
</dbReference>
<reference evidence="2 3" key="1">
    <citation type="journal article" date="2011" name="PLoS Pathog.">
        <title>Dynamic evolution of pathogenicity revealed by sequencing and comparative genomics of 19 Pseudomonas syringae isolates.</title>
        <authorList>
            <person name="Baltrus D.A."/>
            <person name="Nishimura M.T."/>
            <person name="Romanchuk A."/>
            <person name="Chang J.H."/>
            <person name="Mukhtar M.S."/>
            <person name="Cherkis K."/>
            <person name="Roach J."/>
            <person name="Grant S.R."/>
            <person name="Jones C.D."/>
            <person name="Dangl J.L."/>
        </authorList>
    </citation>
    <scope>NUCLEOTIDE SEQUENCE [LARGE SCALE GENOMIC DNA]</scope>
    <source>
        <strain evidence="3">M301072PT</strain>
    </source>
</reference>
<dbReference type="GO" id="GO:0005737">
    <property type="term" value="C:cytoplasm"/>
    <property type="evidence" value="ECO:0007669"/>
    <property type="project" value="TreeGrafter"/>
</dbReference>
<evidence type="ECO:0000259" key="1">
    <source>
        <dbReference type="Pfam" id="PF00668"/>
    </source>
</evidence>
<name>F3FWX6_PSESX</name>
<dbReference type="Pfam" id="PF00668">
    <property type="entry name" value="Condensation"/>
    <property type="match status" value="1"/>
</dbReference>
<dbReference type="HOGENOM" id="CLU_197137_0_0_6"/>
<dbReference type="InterPro" id="IPR001242">
    <property type="entry name" value="Condensation_dom"/>
</dbReference>
<dbReference type="PANTHER" id="PTHR45527">
    <property type="entry name" value="NONRIBOSOMAL PEPTIDE SYNTHETASE"/>
    <property type="match status" value="1"/>
</dbReference>
<evidence type="ECO:0000313" key="3">
    <source>
        <dbReference type="Proteomes" id="UP000004471"/>
    </source>
</evidence>
<dbReference type="Proteomes" id="UP000004471">
    <property type="component" value="Unassembled WGS sequence"/>
</dbReference>
<organism evidence="2 3">
    <name type="scientific">Pseudomonas syringae pv. japonica str. M301072</name>
    <dbReference type="NCBI Taxonomy" id="629262"/>
    <lineage>
        <taxon>Bacteria</taxon>
        <taxon>Pseudomonadati</taxon>
        <taxon>Pseudomonadota</taxon>
        <taxon>Gammaproteobacteria</taxon>
        <taxon>Pseudomonadales</taxon>
        <taxon>Pseudomonadaceae</taxon>
        <taxon>Pseudomonas</taxon>
        <taxon>Pseudomonas syringae</taxon>
    </lineage>
</organism>
<feature type="non-terminal residue" evidence="2">
    <location>
        <position position="79"/>
    </location>
</feature>
<dbReference type="GO" id="GO:0044550">
    <property type="term" value="P:secondary metabolite biosynthetic process"/>
    <property type="evidence" value="ECO:0007669"/>
    <property type="project" value="TreeGrafter"/>
</dbReference>
<feature type="non-terminal residue" evidence="2">
    <location>
        <position position="1"/>
    </location>
</feature>
<dbReference type="Gene3D" id="3.30.559.30">
    <property type="entry name" value="Nonribosomal peptide synthetase, condensation domain"/>
    <property type="match status" value="1"/>
</dbReference>
<gene>
    <name evidence="2" type="ORF">PSYJA_39450</name>
</gene>
<protein>
    <submittedName>
        <fullName evidence="2">Amino acid adenylation</fullName>
    </submittedName>
</protein>
<dbReference type="GO" id="GO:0043041">
    <property type="term" value="P:amino acid activation for nonribosomal peptide biosynthetic process"/>
    <property type="evidence" value="ECO:0007669"/>
    <property type="project" value="TreeGrafter"/>
</dbReference>